<dbReference type="EMBL" id="LFZN01000088">
    <property type="protein sequence ID" value="KXS99621.1"/>
    <property type="molecule type" value="Genomic_DNA"/>
</dbReference>
<feature type="compositionally biased region" description="Basic and acidic residues" evidence="1">
    <location>
        <begin position="132"/>
        <end position="149"/>
    </location>
</feature>
<evidence type="ECO:0000313" key="3">
    <source>
        <dbReference type="Proteomes" id="UP000070133"/>
    </source>
</evidence>
<accession>A0A139HB06</accession>
<feature type="compositionally biased region" description="Basic and acidic residues" evidence="1">
    <location>
        <begin position="63"/>
        <end position="73"/>
    </location>
</feature>
<evidence type="ECO:0000313" key="2">
    <source>
        <dbReference type="EMBL" id="KXS99621.1"/>
    </source>
</evidence>
<evidence type="ECO:0000256" key="1">
    <source>
        <dbReference type="SAM" id="MobiDB-lite"/>
    </source>
</evidence>
<feature type="compositionally biased region" description="Basic and acidic residues" evidence="1">
    <location>
        <begin position="30"/>
        <end position="54"/>
    </location>
</feature>
<comment type="caution">
    <text evidence="2">The sequence shown here is derived from an EMBL/GenBank/DDBJ whole genome shotgun (WGS) entry which is preliminary data.</text>
</comment>
<protein>
    <submittedName>
        <fullName evidence="2">Uncharacterized protein</fullName>
    </submittedName>
</protein>
<gene>
    <name evidence="2" type="ORF">AC578_9857</name>
</gene>
<sequence length="427" mass="46719">MDLHLRSSPPPPWPAQKSPRSHAVPVHQETMCKRDTSKSSKEIFQAMDDKKAEVEEVGEAVEEGGKGEVKQEAEEVVEEEGEKKAGVIDELDGERSERGVSPNMEDLVVPRLKDDHDKNDVNAIAQAAWIPERGDSDGDSDIDKDHGRLDQGPGGNSEAVHPSRNCTRPLRCPLVWASSWLDMQQTTPKQQSVFDPRWFVQSSLESSRDSGLGLTGSTTSLKVKKKNVIVVMAIMMSLLLLLLSPKVLPAPPLPTQLLLPAEVQCSAPPRTAPTDLAELIVRWDAGAEWETPPPPPLFSMGKGAYLPPCAVPRGGMESRAVAIGAFKQVAIAAAESIRKVCWSGNDADALQYLEAYVAAVIGDAQQGVLNQHGMGRELVKMLTAFWKAKTKRPASAGGECRLLVEEMVRWVEILEEAEMDSTWTRTR</sequence>
<feature type="region of interest" description="Disordered" evidence="1">
    <location>
        <begin position="1"/>
        <end position="86"/>
    </location>
</feature>
<reference evidence="2 3" key="1">
    <citation type="submission" date="2015-07" db="EMBL/GenBank/DDBJ databases">
        <title>Comparative genomics of the Sigatoka disease complex on banana suggests a link between parallel evolutionary changes in Pseudocercospora fijiensis and Pseudocercospora eumusae and increased virulence on the banana host.</title>
        <authorList>
            <person name="Chang T.-C."/>
            <person name="Salvucci A."/>
            <person name="Crous P.W."/>
            <person name="Stergiopoulos I."/>
        </authorList>
    </citation>
    <scope>NUCLEOTIDE SEQUENCE [LARGE SCALE GENOMIC DNA]</scope>
    <source>
        <strain evidence="2 3">CBS 114824</strain>
    </source>
</reference>
<keyword evidence="3" id="KW-1185">Reference proteome</keyword>
<name>A0A139HB06_9PEZI</name>
<organism evidence="2 3">
    <name type="scientific">Pseudocercospora eumusae</name>
    <dbReference type="NCBI Taxonomy" id="321146"/>
    <lineage>
        <taxon>Eukaryota</taxon>
        <taxon>Fungi</taxon>
        <taxon>Dikarya</taxon>
        <taxon>Ascomycota</taxon>
        <taxon>Pezizomycotina</taxon>
        <taxon>Dothideomycetes</taxon>
        <taxon>Dothideomycetidae</taxon>
        <taxon>Mycosphaerellales</taxon>
        <taxon>Mycosphaerellaceae</taxon>
        <taxon>Pseudocercospora</taxon>
    </lineage>
</organism>
<proteinExistence type="predicted"/>
<dbReference type="AlphaFoldDB" id="A0A139HB06"/>
<dbReference type="Proteomes" id="UP000070133">
    <property type="component" value="Unassembled WGS sequence"/>
</dbReference>
<feature type="region of interest" description="Disordered" evidence="1">
    <location>
        <begin position="125"/>
        <end position="164"/>
    </location>
</feature>